<dbReference type="AlphaFoldDB" id="N0BFR2"/>
<keyword evidence="2" id="KW-0442">Lipid degradation</keyword>
<dbReference type="Pfam" id="PF01734">
    <property type="entry name" value="Patatin"/>
    <property type="match status" value="1"/>
</dbReference>
<dbReference type="SUPFAM" id="SSF52151">
    <property type="entry name" value="FabD/lysophospholipase-like"/>
    <property type="match status" value="1"/>
</dbReference>
<accession>N0BFR2</accession>
<dbReference type="KEGG" id="hdt:HYPDE_36343"/>
<feature type="active site" description="Proton acceptor" evidence="2">
    <location>
        <position position="267"/>
    </location>
</feature>
<protein>
    <submittedName>
        <fullName evidence="6">Patatin</fullName>
    </submittedName>
</protein>
<evidence type="ECO:0000313" key="6">
    <source>
        <dbReference type="EMBL" id="AGK58940.1"/>
    </source>
</evidence>
<evidence type="ECO:0000256" key="1">
    <source>
        <dbReference type="ARBA" id="ARBA00023098"/>
    </source>
</evidence>
<dbReference type="Gene3D" id="3.40.1090.10">
    <property type="entry name" value="Cytosolic phospholipase A2 catalytic domain"/>
    <property type="match status" value="1"/>
</dbReference>
<dbReference type="InterPro" id="IPR002641">
    <property type="entry name" value="PNPLA_dom"/>
</dbReference>
<dbReference type="GO" id="GO:0016042">
    <property type="term" value="P:lipid catabolic process"/>
    <property type="evidence" value="ECO:0007669"/>
    <property type="project" value="UniProtKB-UniRule"/>
</dbReference>
<name>N0BFR2_9HYPH</name>
<feature type="active site" description="Nucleophile" evidence="2">
    <location>
        <position position="123"/>
    </location>
</feature>
<dbReference type="InterPro" id="IPR016035">
    <property type="entry name" value="Acyl_Trfase/lysoPLipase"/>
</dbReference>
<dbReference type="Proteomes" id="UP000005952">
    <property type="component" value="Chromosome"/>
</dbReference>
<feature type="chain" id="PRO_5004106019" evidence="4">
    <location>
        <begin position="20"/>
        <end position="454"/>
    </location>
</feature>
<feature type="short sequence motif" description="DGA/G" evidence="2">
    <location>
        <begin position="267"/>
        <end position="269"/>
    </location>
</feature>
<feature type="signal peptide" evidence="4">
    <location>
        <begin position="1"/>
        <end position="19"/>
    </location>
</feature>
<gene>
    <name evidence="6" type="ORF">HYPDE_36343</name>
</gene>
<dbReference type="OrthoDB" id="323481at2"/>
<keyword evidence="7" id="KW-1185">Reference proteome</keyword>
<evidence type="ECO:0000256" key="2">
    <source>
        <dbReference type="PROSITE-ProRule" id="PRU01161"/>
    </source>
</evidence>
<reference evidence="6 7" key="1">
    <citation type="journal article" date="2013" name="Genome Announc.">
        <title>Genome sequences for three denitrifying bacterial strains isolated from a uranium- and nitrate-contaminated subsurface environment.</title>
        <authorList>
            <person name="Venkatramanan R."/>
            <person name="Prakash O."/>
            <person name="Woyke T."/>
            <person name="Chain P."/>
            <person name="Goodwin L.A."/>
            <person name="Watson D."/>
            <person name="Brooks S."/>
            <person name="Kostka J.E."/>
            <person name="Green S.J."/>
        </authorList>
    </citation>
    <scope>NUCLEOTIDE SEQUENCE [LARGE SCALE GENOMIC DNA]</scope>
    <source>
        <strain evidence="6 7">1NES1</strain>
    </source>
</reference>
<feature type="region of interest" description="Disordered" evidence="3">
    <location>
        <begin position="393"/>
        <end position="436"/>
    </location>
</feature>
<dbReference type="EMBL" id="CP005587">
    <property type="protein sequence ID" value="AGK58940.1"/>
    <property type="molecule type" value="Genomic_DNA"/>
</dbReference>
<evidence type="ECO:0000259" key="5">
    <source>
        <dbReference type="PROSITE" id="PS51635"/>
    </source>
</evidence>
<feature type="compositionally biased region" description="Low complexity" evidence="3">
    <location>
        <begin position="417"/>
        <end position="436"/>
    </location>
</feature>
<feature type="short sequence motif" description="GXGXXG" evidence="2">
    <location>
        <begin position="92"/>
        <end position="97"/>
    </location>
</feature>
<keyword evidence="2" id="KW-0378">Hydrolase</keyword>
<dbReference type="GO" id="GO:0016787">
    <property type="term" value="F:hydrolase activity"/>
    <property type="evidence" value="ECO:0007669"/>
    <property type="project" value="UniProtKB-UniRule"/>
</dbReference>
<sequence length="454" mass="48708">MYGARLCVGLLLATTLCLAGCAATIPRNGIAEAKLATEAEIPGMHGVRFWADDVPKNPIAEIKRRTAHMPPIARSAKRIDGRPVIETLALSGGGSDGAFGAGVLAGWTKRGDRPEFAVVTGVSAGAIIAPFAFLGPSEDEKLHVIWTQYKQNEVITTQLLPALFGGPALADTTPLAELIAHYVDREFLDRIAAQYKRGRILMVLTTNLDAQRPVVWNMGEIALSKSPQAIELFRKVILASAAIPAAFPPVKIEVEADGRMYDELHVDGGTTREVFVLPAEAPLQAFDALYPKPPIRKFFIIKNGKASPEQQVVKPTTLQIASRAISTLIKSQNQGELYHIYRIALDAGADFNFMSVPASFNYTTNQIYDPKYQAALYAEGVREGRKGVWLKTPPGQAPIAVPPKSATQAPTVKPQDPASVPSVSNPPAKPAPAAVKSKKVAANVGWQSTVQSAP</sequence>
<dbReference type="eggNOG" id="COG1752">
    <property type="taxonomic scope" value="Bacteria"/>
</dbReference>
<dbReference type="PROSITE" id="PS51635">
    <property type="entry name" value="PNPLA"/>
    <property type="match status" value="1"/>
</dbReference>
<proteinExistence type="predicted"/>
<evidence type="ECO:0000256" key="4">
    <source>
        <dbReference type="SAM" id="SignalP"/>
    </source>
</evidence>
<dbReference type="HOGENOM" id="CLU_048550_0_0_5"/>
<evidence type="ECO:0000256" key="3">
    <source>
        <dbReference type="SAM" id="MobiDB-lite"/>
    </source>
</evidence>
<evidence type="ECO:0000313" key="7">
    <source>
        <dbReference type="Proteomes" id="UP000005952"/>
    </source>
</evidence>
<feature type="short sequence motif" description="GXSXG" evidence="2">
    <location>
        <begin position="121"/>
        <end position="125"/>
    </location>
</feature>
<dbReference type="RefSeq" id="WP_015598957.1">
    <property type="nucleotide sequence ID" value="NC_021172.1"/>
</dbReference>
<keyword evidence="1 2" id="KW-0443">Lipid metabolism</keyword>
<feature type="domain" description="PNPLA" evidence="5">
    <location>
        <begin position="88"/>
        <end position="283"/>
    </location>
</feature>
<organism evidence="6 7">
    <name type="scientific">Hyphomicrobium denitrificans 1NES1</name>
    <dbReference type="NCBI Taxonomy" id="670307"/>
    <lineage>
        <taxon>Bacteria</taxon>
        <taxon>Pseudomonadati</taxon>
        <taxon>Pseudomonadota</taxon>
        <taxon>Alphaproteobacteria</taxon>
        <taxon>Hyphomicrobiales</taxon>
        <taxon>Hyphomicrobiaceae</taxon>
        <taxon>Hyphomicrobium</taxon>
    </lineage>
</organism>
<keyword evidence="4" id="KW-0732">Signal</keyword>